<keyword evidence="2 9" id="KW-0547">Nucleotide-binding</keyword>
<dbReference type="GO" id="GO:0005525">
    <property type="term" value="F:GTP binding"/>
    <property type="evidence" value="ECO:0007669"/>
    <property type="project" value="UniProtKB-UniRule"/>
</dbReference>
<dbReference type="CDD" id="cd18539">
    <property type="entry name" value="SRP_G"/>
    <property type="match status" value="1"/>
</dbReference>
<dbReference type="PANTHER" id="PTHR11564">
    <property type="entry name" value="SIGNAL RECOGNITION PARTICLE 54K PROTEIN SRP54"/>
    <property type="match status" value="1"/>
</dbReference>
<evidence type="ECO:0000313" key="12">
    <source>
        <dbReference type="Proteomes" id="UP000543804"/>
    </source>
</evidence>
<dbReference type="SMART" id="SM00382">
    <property type="entry name" value="AAA"/>
    <property type="match status" value="1"/>
</dbReference>
<dbReference type="NCBIfam" id="TIGR00959">
    <property type="entry name" value="ffh"/>
    <property type="match status" value="1"/>
</dbReference>
<dbReference type="HAMAP" id="MF_00306">
    <property type="entry name" value="SRP54"/>
    <property type="match status" value="1"/>
</dbReference>
<comment type="function">
    <text evidence="9">Involved in targeting and insertion of nascent membrane proteins into the cytoplasmic membrane. Binds to the hydrophobic signal sequence of the ribosome-nascent chain (RNC) as it emerges from the ribosomes. The SRP-RNC complex is then targeted to the cytoplasmic membrane where it interacts with the SRP receptor FtsY.</text>
</comment>
<dbReference type="SMART" id="SM00963">
    <property type="entry name" value="SRP54_N"/>
    <property type="match status" value="1"/>
</dbReference>
<keyword evidence="12" id="KW-1185">Reference proteome</keyword>
<evidence type="ECO:0000256" key="1">
    <source>
        <dbReference type="ARBA" id="ARBA00005450"/>
    </source>
</evidence>
<dbReference type="GO" id="GO:0008312">
    <property type="term" value="F:7S RNA binding"/>
    <property type="evidence" value="ECO:0007669"/>
    <property type="project" value="InterPro"/>
</dbReference>
<evidence type="ECO:0000256" key="3">
    <source>
        <dbReference type="ARBA" id="ARBA00022801"/>
    </source>
</evidence>
<keyword evidence="5 9" id="KW-0342">GTP-binding</keyword>
<dbReference type="Pfam" id="PF02881">
    <property type="entry name" value="SRP54_N"/>
    <property type="match status" value="1"/>
</dbReference>
<dbReference type="InterPro" id="IPR004125">
    <property type="entry name" value="Signal_recog_particle_SRP54_M"/>
</dbReference>
<dbReference type="InterPro" id="IPR036891">
    <property type="entry name" value="Signal_recog_part_SRP54_M_sf"/>
</dbReference>
<comment type="catalytic activity">
    <reaction evidence="8 9">
        <text>GTP + H2O = GDP + phosphate + H(+)</text>
        <dbReference type="Rhea" id="RHEA:19669"/>
        <dbReference type="ChEBI" id="CHEBI:15377"/>
        <dbReference type="ChEBI" id="CHEBI:15378"/>
        <dbReference type="ChEBI" id="CHEBI:37565"/>
        <dbReference type="ChEBI" id="CHEBI:43474"/>
        <dbReference type="ChEBI" id="CHEBI:58189"/>
        <dbReference type="EC" id="3.6.5.4"/>
    </reaction>
</comment>
<dbReference type="Proteomes" id="UP000543804">
    <property type="component" value="Unassembled WGS sequence"/>
</dbReference>
<keyword evidence="4 9" id="KW-0694">RNA-binding</keyword>
<dbReference type="InterPro" id="IPR000897">
    <property type="entry name" value="SRP54_GTPase_dom"/>
</dbReference>
<accession>A0A848BB53</accession>
<feature type="domain" description="SRP54-type proteins GTP-binding" evidence="10">
    <location>
        <begin position="269"/>
        <end position="282"/>
    </location>
</feature>
<dbReference type="PROSITE" id="PS00300">
    <property type="entry name" value="SRP54"/>
    <property type="match status" value="1"/>
</dbReference>
<organism evidence="11 12">
    <name type="scientific">Selenomonas bovis</name>
    <dbReference type="NCBI Taxonomy" id="416586"/>
    <lineage>
        <taxon>Bacteria</taxon>
        <taxon>Bacillati</taxon>
        <taxon>Bacillota</taxon>
        <taxon>Negativicutes</taxon>
        <taxon>Selenomonadales</taxon>
        <taxon>Selenomonadaceae</taxon>
        <taxon>Selenomonas</taxon>
    </lineage>
</organism>
<evidence type="ECO:0000256" key="9">
    <source>
        <dbReference type="HAMAP-Rule" id="MF_00306"/>
    </source>
</evidence>
<comment type="similarity">
    <text evidence="1 9">Belongs to the GTP-binding SRP family. SRP54 subfamily.</text>
</comment>
<dbReference type="InterPro" id="IPR022941">
    <property type="entry name" value="SRP54"/>
</dbReference>
<comment type="subcellular location">
    <subcellularLocation>
        <location evidence="9">Cytoplasm</location>
    </subcellularLocation>
    <text evidence="9">The SRP-RNC complex is targeted to the cytoplasmic membrane.</text>
</comment>
<feature type="binding site" evidence="9">
    <location>
        <begin position="108"/>
        <end position="115"/>
    </location>
    <ligand>
        <name>GTP</name>
        <dbReference type="ChEBI" id="CHEBI:37565"/>
    </ligand>
</feature>
<dbReference type="InterPro" id="IPR027417">
    <property type="entry name" value="P-loop_NTPase"/>
</dbReference>
<dbReference type="InterPro" id="IPR004780">
    <property type="entry name" value="SRP"/>
</dbReference>
<keyword evidence="7 9" id="KW-0687">Ribonucleoprotein</keyword>
<reference evidence="11 12" key="1">
    <citation type="submission" date="2020-04" db="EMBL/GenBank/DDBJ databases">
        <authorList>
            <person name="Hitch T.C.A."/>
            <person name="Wylensek D."/>
            <person name="Clavel T."/>
        </authorList>
    </citation>
    <scope>NUCLEOTIDE SEQUENCE [LARGE SCALE GENOMIC DNA]</scope>
    <source>
        <strain evidence="11 12">PG-130-P53-12</strain>
    </source>
</reference>
<dbReference type="AlphaFoldDB" id="A0A848BB53"/>
<dbReference type="GO" id="GO:0003924">
    <property type="term" value="F:GTPase activity"/>
    <property type="evidence" value="ECO:0007669"/>
    <property type="project" value="UniProtKB-UniRule"/>
</dbReference>
<comment type="caution">
    <text evidence="11">The sequence shown here is derived from an EMBL/GenBank/DDBJ whole genome shotgun (WGS) entry which is preliminary data.</text>
</comment>
<keyword evidence="9" id="KW-0963">Cytoplasm</keyword>
<evidence type="ECO:0000313" key="11">
    <source>
        <dbReference type="EMBL" id="NMD98281.1"/>
    </source>
</evidence>
<dbReference type="InterPro" id="IPR042101">
    <property type="entry name" value="SRP54_N_sf"/>
</dbReference>
<comment type="domain">
    <text evidence="9">Composed of three domains: the N-terminal N domain, which is responsible for interactions with the ribosome, the central G domain, which binds GTP, and the C-terminal M domain, which binds the RNA and the signal sequence of the RNC.</text>
</comment>
<comment type="subunit">
    <text evidence="9">Part of the signal recognition particle protein translocation system, which is composed of SRP and FtsY.</text>
</comment>
<evidence type="ECO:0000256" key="6">
    <source>
        <dbReference type="ARBA" id="ARBA00023135"/>
    </source>
</evidence>
<dbReference type="InterPro" id="IPR013822">
    <property type="entry name" value="Signal_recog_particl_SRP54_hlx"/>
</dbReference>
<evidence type="ECO:0000259" key="10">
    <source>
        <dbReference type="PROSITE" id="PS00300"/>
    </source>
</evidence>
<dbReference type="InterPro" id="IPR003593">
    <property type="entry name" value="AAA+_ATPase"/>
</dbReference>
<dbReference type="Gene3D" id="1.10.260.30">
    <property type="entry name" value="Signal recognition particle, SRP54 subunit, M-domain"/>
    <property type="match status" value="1"/>
</dbReference>
<dbReference type="SUPFAM" id="SSF47446">
    <property type="entry name" value="Signal peptide-binding domain"/>
    <property type="match status" value="1"/>
</dbReference>
<evidence type="ECO:0000256" key="5">
    <source>
        <dbReference type="ARBA" id="ARBA00023134"/>
    </source>
</evidence>
<keyword evidence="3 9" id="KW-0378">Hydrolase</keyword>
<evidence type="ECO:0000256" key="7">
    <source>
        <dbReference type="ARBA" id="ARBA00023274"/>
    </source>
</evidence>
<keyword evidence="6 9" id="KW-0733">Signal recognition particle</keyword>
<dbReference type="PANTHER" id="PTHR11564:SF5">
    <property type="entry name" value="SIGNAL RECOGNITION PARTICLE SUBUNIT SRP54"/>
    <property type="match status" value="1"/>
</dbReference>
<evidence type="ECO:0000256" key="4">
    <source>
        <dbReference type="ARBA" id="ARBA00022884"/>
    </source>
</evidence>
<dbReference type="Gene3D" id="3.40.50.300">
    <property type="entry name" value="P-loop containing nucleotide triphosphate hydrolases"/>
    <property type="match status" value="1"/>
</dbReference>
<feature type="binding site" evidence="9">
    <location>
        <begin position="190"/>
        <end position="194"/>
    </location>
    <ligand>
        <name>GTP</name>
        <dbReference type="ChEBI" id="CHEBI:37565"/>
    </ligand>
</feature>
<dbReference type="Gene3D" id="1.20.120.140">
    <property type="entry name" value="Signal recognition particle SRP54, nucleotide-binding domain"/>
    <property type="match status" value="1"/>
</dbReference>
<evidence type="ECO:0000256" key="2">
    <source>
        <dbReference type="ARBA" id="ARBA00022741"/>
    </source>
</evidence>
<sequence>MIFESLSDRLQQTFKKLRGHGKLTEDDVNEAMREVRMALLEADVNFKVVKNFVKTVKERAIGQDILQTLTPAQVVIKIVDEELTALMGGTQSRIHMSSQPPTIIMMVGLQGAGKTTSAGKLGLSLKQQGKRPLLVADDIYRPAAVKQLEVIGASLGLPVFKMAPGTDAVAIARGAVDYAQSHLNDVIIIDTAGRLQVDERLMNELKDIKGNVHPHEILLVVDAMTGQEAVNVAQSFHNQLGLDGVVMTKLDGDARGGAALSIKAVTGVPIKFVGMGEKLDPLEPFHPDRMASRILGMGDVLSLVEKAQQTFDEAEAKKMAKKLRKDEFTLDDFLAQMQQVKKLGSLENILGMIPGMGGLKKQLAGQDIDLDGKEMRHIEAIIRAMTPKERANISIINGSRRKRIAMGSGTHVQDVNKLLKQFAEMKKMMKKMKKMQGGKKGLPNFGGLPNLGGLGGLGGKLPFFH</sequence>
<feature type="binding site" evidence="9">
    <location>
        <begin position="248"/>
        <end position="251"/>
    </location>
    <ligand>
        <name>GTP</name>
        <dbReference type="ChEBI" id="CHEBI:37565"/>
    </ligand>
</feature>
<gene>
    <name evidence="9 11" type="primary">ffh</name>
    <name evidence="11" type="ORF">HF878_02110</name>
</gene>
<dbReference type="GO" id="GO:0006614">
    <property type="term" value="P:SRP-dependent cotranslational protein targeting to membrane"/>
    <property type="evidence" value="ECO:0007669"/>
    <property type="project" value="InterPro"/>
</dbReference>
<dbReference type="EC" id="3.6.5.4" evidence="9"/>
<dbReference type="Pfam" id="PF00448">
    <property type="entry name" value="SRP54"/>
    <property type="match status" value="1"/>
</dbReference>
<dbReference type="Pfam" id="PF02978">
    <property type="entry name" value="SRP_SPB"/>
    <property type="match status" value="1"/>
</dbReference>
<name>A0A848BB53_9FIRM</name>
<protein>
    <recommendedName>
        <fullName evidence="9">Signal recognition particle protein</fullName>
        <ecNumber evidence="9">3.6.5.4</ecNumber>
    </recommendedName>
    <alternativeName>
        <fullName evidence="9">Fifty-four homolog</fullName>
    </alternativeName>
</protein>
<dbReference type="SMART" id="SM00962">
    <property type="entry name" value="SRP54"/>
    <property type="match status" value="1"/>
</dbReference>
<dbReference type="RefSeq" id="WP_170077048.1">
    <property type="nucleotide sequence ID" value="NZ_JABAFA010000003.1"/>
</dbReference>
<evidence type="ECO:0000256" key="8">
    <source>
        <dbReference type="ARBA" id="ARBA00048027"/>
    </source>
</evidence>
<dbReference type="SUPFAM" id="SSF52540">
    <property type="entry name" value="P-loop containing nucleoside triphosphate hydrolases"/>
    <property type="match status" value="1"/>
</dbReference>
<dbReference type="GO" id="GO:0048500">
    <property type="term" value="C:signal recognition particle"/>
    <property type="evidence" value="ECO:0007669"/>
    <property type="project" value="UniProtKB-UniRule"/>
</dbReference>
<proteinExistence type="inferred from homology"/>
<dbReference type="EMBL" id="JABAFA010000003">
    <property type="protein sequence ID" value="NMD98281.1"/>
    <property type="molecule type" value="Genomic_DNA"/>
</dbReference>